<dbReference type="InterPro" id="IPR051222">
    <property type="entry name" value="PPR/CCM1_RNA-binding"/>
</dbReference>
<evidence type="ECO:0000256" key="1">
    <source>
        <dbReference type="ARBA" id="ARBA00022737"/>
    </source>
</evidence>
<feature type="non-terminal residue" evidence="2">
    <location>
        <position position="1"/>
    </location>
</feature>
<reference evidence="2" key="1">
    <citation type="journal article" date="2014" name="Front. Microbiol.">
        <title>High frequency of phylogenetically diverse reductive dehalogenase-homologous genes in deep subseafloor sedimentary metagenomes.</title>
        <authorList>
            <person name="Kawai M."/>
            <person name="Futagami T."/>
            <person name="Toyoda A."/>
            <person name="Takaki Y."/>
            <person name="Nishi S."/>
            <person name="Hori S."/>
            <person name="Arai W."/>
            <person name="Tsubouchi T."/>
            <person name="Morono Y."/>
            <person name="Uchiyama I."/>
            <person name="Ito T."/>
            <person name="Fujiyama A."/>
            <person name="Inagaki F."/>
            <person name="Takami H."/>
        </authorList>
    </citation>
    <scope>NUCLEOTIDE SEQUENCE</scope>
    <source>
        <strain evidence="2">Expedition CK06-06</strain>
    </source>
</reference>
<dbReference type="InterPro" id="IPR011990">
    <property type="entry name" value="TPR-like_helical_dom_sf"/>
</dbReference>
<sequence>LKRIFDNVLDALNQLAANNPNAADRAVNLLRFMETARGLSPPDTKTYNTVIGALAKQRNKSCIGHIEGIIDDMNRNHASTKNDETKPNTATYNTLIKAYVKHGEEVSAESMLRQMEHEYKKGNNDVRPNSVTWNLVIEGHAKSLHERAAHNAALVMDRMVEYGK</sequence>
<comment type="caution">
    <text evidence="2">The sequence shown here is derived from an EMBL/GenBank/DDBJ whole genome shotgun (WGS) entry which is preliminary data.</text>
</comment>
<dbReference type="EMBL" id="BART01036870">
    <property type="protein sequence ID" value="GAH15308.1"/>
    <property type="molecule type" value="Genomic_DNA"/>
</dbReference>
<gene>
    <name evidence="2" type="ORF">S01H4_61979</name>
</gene>
<feature type="non-terminal residue" evidence="2">
    <location>
        <position position="164"/>
    </location>
</feature>
<dbReference type="PANTHER" id="PTHR47942:SF63">
    <property type="entry name" value="PENTATRICOPEPTIDE REPEAT-CONTAINING PROTEIN"/>
    <property type="match status" value="1"/>
</dbReference>
<evidence type="ECO:0008006" key="3">
    <source>
        <dbReference type="Google" id="ProtNLM"/>
    </source>
</evidence>
<keyword evidence="1" id="KW-0677">Repeat</keyword>
<dbReference type="PANTHER" id="PTHR47942">
    <property type="entry name" value="TETRATRICOPEPTIDE REPEAT (TPR)-LIKE SUPERFAMILY PROTEIN-RELATED"/>
    <property type="match status" value="1"/>
</dbReference>
<dbReference type="NCBIfam" id="TIGR00756">
    <property type="entry name" value="PPR"/>
    <property type="match status" value="1"/>
</dbReference>
<accession>X1F3C2</accession>
<dbReference type="AlphaFoldDB" id="X1F3C2"/>
<organism evidence="2">
    <name type="scientific">marine sediment metagenome</name>
    <dbReference type="NCBI Taxonomy" id="412755"/>
    <lineage>
        <taxon>unclassified sequences</taxon>
        <taxon>metagenomes</taxon>
        <taxon>ecological metagenomes</taxon>
    </lineage>
</organism>
<name>X1F3C2_9ZZZZ</name>
<protein>
    <recommendedName>
        <fullName evidence="3">Pentacotripeptide-repeat region of PRORP domain-containing protein</fullName>
    </recommendedName>
</protein>
<evidence type="ECO:0000313" key="2">
    <source>
        <dbReference type="EMBL" id="GAH15308.1"/>
    </source>
</evidence>
<dbReference type="InterPro" id="IPR002885">
    <property type="entry name" value="PPR_rpt"/>
</dbReference>
<proteinExistence type="predicted"/>
<dbReference type="Gene3D" id="1.25.40.10">
    <property type="entry name" value="Tetratricopeptide repeat domain"/>
    <property type="match status" value="1"/>
</dbReference>
<dbReference type="Pfam" id="PF13041">
    <property type="entry name" value="PPR_2"/>
    <property type="match status" value="1"/>
</dbReference>
<dbReference type="PROSITE" id="PS51375">
    <property type="entry name" value="PPR"/>
    <property type="match status" value="1"/>
</dbReference>